<dbReference type="GO" id="GO:0005524">
    <property type="term" value="F:ATP binding"/>
    <property type="evidence" value="ECO:0007669"/>
    <property type="project" value="UniProtKB-UniRule"/>
</dbReference>
<dbReference type="GO" id="GO:0033179">
    <property type="term" value="C:proton-transporting V-type ATPase, V0 domain"/>
    <property type="evidence" value="ECO:0007669"/>
    <property type="project" value="InterPro"/>
</dbReference>
<reference evidence="8" key="1">
    <citation type="submission" date="2013-12" db="EMBL/GenBank/DDBJ databases">
        <title>The complete genome sequence of Methanobacterium sp. BRM9.</title>
        <authorList>
            <consortium name="Pastoral Greenhouse Gas Research Consortium"/>
            <person name="Kelly W.J."/>
            <person name="Leahy S.C."/>
            <person name="Perry R."/>
            <person name="Li D."/>
            <person name="Altermann E."/>
            <person name="Lambie S.C."/>
            <person name="Attwood G.T."/>
        </authorList>
    </citation>
    <scope>NUCLEOTIDE SEQUENCE [LARGE SCALE GENOMIC DNA]</scope>
    <source>
        <strain evidence="8">BRM9</strain>
    </source>
</reference>
<dbReference type="InterPro" id="IPR036079">
    <property type="entry name" value="ATPase_csu/dsu_sf"/>
</dbReference>
<dbReference type="EMBL" id="CP006933">
    <property type="protein sequence ID" value="AIS31653.1"/>
    <property type="molecule type" value="Genomic_DNA"/>
</dbReference>
<dbReference type="AlphaFoldDB" id="A0A089ZH78"/>
<dbReference type="HAMAP" id="MF_00314">
    <property type="entry name" value="ATP_synth_C_arch"/>
    <property type="match status" value="1"/>
</dbReference>
<dbReference type="GeneID" id="26740123"/>
<evidence type="ECO:0000313" key="11">
    <source>
        <dbReference type="EMBL" id="MBF4475872.1"/>
    </source>
</evidence>
<reference evidence="11" key="3">
    <citation type="submission" date="2020-10" db="EMBL/GenBank/DDBJ databases">
        <title>Dehalococcoides mccartyi of a TCE/Cr reducing biochatode.</title>
        <authorList>
            <person name="Matturro B."/>
        </authorList>
    </citation>
    <scope>NUCLEOTIDE SEQUENCE</scope>
    <source>
        <strain evidence="11">Bin2</strain>
    </source>
</reference>
<evidence type="ECO:0000313" key="12">
    <source>
        <dbReference type="Proteomes" id="UP000029661"/>
    </source>
</evidence>
<keyword evidence="5 6" id="KW-0066">ATP synthesis</keyword>
<dbReference type="InterPro" id="IPR035067">
    <property type="entry name" value="V-type_ATPase_csu/dsu"/>
</dbReference>
<dbReference type="GO" id="GO:0005886">
    <property type="term" value="C:plasma membrane"/>
    <property type="evidence" value="ECO:0007669"/>
    <property type="project" value="UniProtKB-SubCell"/>
</dbReference>
<dbReference type="InterPro" id="IPR002843">
    <property type="entry name" value="ATPase_V0-cplx_csu/dsu"/>
</dbReference>
<evidence type="ECO:0000313" key="8">
    <source>
        <dbReference type="EMBL" id="AIS31653.1"/>
    </source>
</evidence>
<dbReference type="SUPFAM" id="SSF103486">
    <property type="entry name" value="V-type ATP synthase subunit C"/>
    <property type="match status" value="1"/>
</dbReference>
<keyword evidence="7" id="KW-1133">Transmembrane helix</keyword>
<comment type="subcellular location">
    <subcellularLocation>
        <location evidence="6">Cell membrane</location>
        <topology evidence="6">Peripheral membrane protein</topology>
    </subcellularLocation>
</comment>
<evidence type="ECO:0000256" key="5">
    <source>
        <dbReference type="ARBA" id="ARBA00023310"/>
    </source>
</evidence>
<dbReference type="Proteomes" id="UP000062768">
    <property type="component" value="Chromosome I"/>
</dbReference>
<evidence type="ECO:0000313" key="10">
    <source>
        <dbReference type="EMBL" id="CEL25516.1"/>
    </source>
</evidence>
<evidence type="ECO:0000313" key="9">
    <source>
        <dbReference type="EMBL" id="CEA13152.1"/>
    </source>
</evidence>
<dbReference type="Proteomes" id="UP000029661">
    <property type="component" value="Chromosome"/>
</dbReference>
<dbReference type="GO" id="GO:0046933">
    <property type="term" value="F:proton-transporting ATP synthase activity, rotational mechanism"/>
    <property type="evidence" value="ECO:0007669"/>
    <property type="project" value="UniProtKB-UniRule"/>
</dbReference>
<dbReference type="InterPro" id="IPR050873">
    <property type="entry name" value="V-ATPase_V0D/AC39_subunit"/>
</dbReference>
<dbReference type="KEGG" id="mfi:DSM1535_0798"/>
<organism evidence="8 12">
    <name type="scientific">Methanobacterium formicicum</name>
    <dbReference type="NCBI Taxonomy" id="2162"/>
    <lineage>
        <taxon>Archaea</taxon>
        <taxon>Methanobacteriati</taxon>
        <taxon>Methanobacteriota</taxon>
        <taxon>Methanomada group</taxon>
        <taxon>Methanobacteria</taxon>
        <taxon>Methanobacteriales</taxon>
        <taxon>Methanobacteriaceae</taxon>
        <taxon>Methanobacterium</taxon>
    </lineage>
</organism>
<keyword evidence="6" id="KW-1003">Cell membrane</keyword>
<dbReference type="NCBIfam" id="TIGR02923">
    <property type="entry name" value="AhaC"/>
    <property type="match status" value="1"/>
</dbReference>
<keyword evidence="6 7" id="KW-0472">Membrane</keyword>
<dbReference type="Proteomes" id="UP000606900">
    <property type="component" value="Unassembled WGS sequence"/>
</dbReference>
<sequence length="385" mass="42944">MVEDITSLVTGLGFPSIEAFLAAVILVIAVFGAIVVISTIRPVLGMFPYTYPNARVRARIGRIFTEKQFQEIIEAGNIEEVKNYLRGFPDFAKYIDQYPLEKALDAQLAENYDLVARITPENSRDAFKFLLKKWDIKNIKSIIIAKEAGLSPEETMDLVVPFGDLADKLDTLIDADSINEVLSALEGTEYTPLLEDAIPTYQETGMLLPLEASLDKYLLENLLRTVSTPEDDNTSYLKNYVGNMVDGSNLKIILRAKVDGLKFEDIEPYMISDGYQIREWKLKDLMEAEDVAGVISGLEGTDYAPILAEAMATYNETGSIGAFESALDKHVDETAKKIALKNQFGIGPMIGFLSKKEKEIKNLKIIVRGKREKGYTPAMIKEMLI</sequence>
<keyword evidence="3 6" id="KW-0375">Hydrogen ion transport</keyword>
<comment type="function">
    <text evidence="6">Component of the A-type ATP synthase that produces ATP from ADP in the presence of a proton gradient across the membrane.</text>
</comment>
<feature type="transmembrane region" description="Helical" evidence="7">
    <location>
        <begin position="20"/>
        <end position="40"/>
    </location>
</feature>
<keyword evidence="2 6" id="KW-0813">Transport</keyword>
<dbReference type="RefSeq" id="WP_048072400.1">
    <property type="nucleotide sequence ID" value="NZ_CP006933.1"/>
</dbReference>
<gene>
    <name evidence="8" type="primary">ahaC</name>
    <name evidence="6 9" type="synonym">atpC</name>
    <name evidence="8" type="ORF">BRM9_0836</name>
    <name evidence="9" type="ORF">DSM1535_0798</name>
    <name evidence="11" type="ORF">ISP06_10460</name>
    <name evidence="10" type="ORF">MB9_1888</name>
</gene>
<evidence type="ECO:0000256" key="1">
    <source>
        <dbReference type="ARBA" id="ARBA00006709"/>
    </source>
</evidence>
<dbReference type="PATRIC" id="fig|2162.10.peg.1963"/>
<dbReference type="GO" id="GO:0046961">
    <property type="term" value="F:proton-transporting ATPase activity, rotational mechanism"/>
    <property type="evidence" value="ECO:0007669"/>
    <property type="project" value="InterPro"/>
</dbReference>
<accession>A0A089ZH78</accession>
<dbReference type="PANTHER" id="PTHR38682:SF1">
    <property type="entry name" value="V-TYPE ATP SYNTHASE SUBUNIT C"/>
    <property type="match status" value="1"/>
</dbReference>
<protein>
    <recommendedName>
        <fullName evidence="6">A-type ATP synthase subunit C</fullName>
    </recommendedName>
</protein>
<proteinExistence type="inferred from homology"/>
<keyword evidence="7" id="KW-0812">Transmembrane</keyword>
<dbReference type="Gene3D" id="1.20.1690.10">
    <property type="entry name" value="V-type ATP synthase subunit C domain"/>
    <property type="match status" value="2"/>
</dbReference>
<keyword evidence="13" id="KW-1185">Reference proteome</keyword>
<evidence type="ECO:0000256" key="4">
    <source>
        <dbReference type="ARBA" id="ARBA00023065"/>
    </source>
</evidence>
<dbReference type="EMBL" id="LN734822">
    <property type="protein sequence ID" value="CEL25516.1"/>
    <property type="molecule type" value="Genomic_DNA"/>
</dbReference>
<dbReference type="EMBL" id="LN515531">
    <property type="protein sequence ID" value="CEA13152.1"/>
    <property type="molecule type" value="Genomic_DNA"/>
</dbReference>
<reference evidence="10" key="2">
    <citation type="submission" date="2014-09" db="EMBL/GenBank/DDBJ databases">
        <authorList>
            <person name="Bishop-Lilly K.A."/>
            <person name="Broomall S.M."/>
            <person name="Chain P.S."/>
            <person name="Chertkov O."/>
            <person name="Coyne S.R."/>
            <person name="Daligault H.E."/>
            <person name="Davenport K.W."/>
            <person name="Erkkila T."/>
            <person name="Frey K.G."/>
            <person name="Gibbons H.S."/>
            <person name="Gu W."/>
            <person name="Jaissle J."/>
            <person name="Johnson S.L."/>
            <person name="Koroleva G.I."/>
            <person name="Ladner J.T."/>
            <person name="Lo C.-C."/>
            <person name="Minogue T.D."/>
            <person name="Munk C."/>
            <person name="Palacios G.F."/>
            <person name="Redden C.L."/>
            <person name="Rosenzweig C.N."/>
            <person name="Scholz M.B."/>
            <person name="Teshima H."/>
            <person name="Xu Y."/>
        </authorList>
    </citation>
    <scope>NUCLEOTIDE SEQUENCE</scope>
    <source>
        <strain evidence="10">Mb9</strain>
    </source>
</reference>
<evidence type="ECO:0000256" key="6">
    <source>
        <dbReference type="HAMAP-Rule" id="MF_00314"/>
    </source>
</evidence>
<dbReference type="EMBL" id="JADIIL010000037">
    <property type="protein sequence ID" value="MBF4475872.1"/>
    <property type="molecule type" value="Genomic_DNA"/>
</dbReference>
<evidence type="ECO:0000256" key="2">
    <source>
        <dbReference type="ARBA" id="ARBA00022448"/>
    </source>
</evidence>
<comment type="subunit">
    <text evidence="6">Has multiple subunits with at least A(3), B(3), C, D, E, F, H, I and proteolipid K(x).</text>
</comment>
<evidence type="ECO:0000256" key="7">
    <source>
        <dbReference type="SAM" id="Phobius"/>
    </source>
</evidence>
<dbReference type="Pfam" id="PF01992">
    <property type="entry name" value="vATP-synt_AC39"/>
    <property type="match status" value="1"/>
</dbReference>
<name>A0A089ZH78_METFO</name>
<dbReference type="STRING" id="2162.BRM9_0836"/>
<dbReference type="GO" id="GO:0042777">
    <property type="term" value="P:proton motive force-driven plasma membrane ATP synthesis"/>
    <property type="evidence" value="ECO:0007669"/>
    <property type="project" value="UniProtKB-UniRule"/>
</dbReference>
<dbReference type="InterPro" id="IPR014272">
    <property type="entry name" value="ATPase_V0-cplx_csu"/>
</dbReference>
<dbReference type="Gene3D" id="1.10.132.50">
    <property type="entry name" value="ATP synthase (C/AC39) subunit, domain 3"/>
    <property type="match status" value="1"/>
</dbReference>
<dbReference type="KEGG" id="mfc:BRM9_0836"/>
<dbReference type="NCBIfam" id="NF002267">
    <property type="entry name" value="PRK01198.1-3"/>
    <property type="match status" value="1"/>
</dbReference>
<comment type="similarity">
    <text evidence="1 6">Belongs to the V-ATPase V0D/AC39 subunit family.</text>
</comment>
<evidence type="ECO:0000313" key="13">
    <source>
        <dbReference type="Proteomes" id="UP000062768"/>
    </source>
</evidence>
<dbReference type="InterPro" id="IPR044911">
    <property type="entry name" value="V-type_ATPase_csu/dsu_dom_3"/>
</dbReference>
<evidence type="ECO:0000256" key="3">
    <source>
        <dbReference type="ARBA" id="ARBA00022781"/>
    </source>
</evidence>
<dbReference type="OrthoDB" id="4272at2157"/>
<keyword evidence="4 6" id="KW-0406">Ion transport</keyword>
<dbReference type="PANTHER" id="PTHR38682">
    <property type="entry name" value="V-TYPE ATP SYNTHASE SUBUNIT C"/>
    <property type="match status" value="1"/>
</dbReference>